<dbReference type="PROSITE" id="PS51257">
    <property type="entry name" value="PROKAR_LIPOPROTEIN"/>
    <property type="match status" value="1"/>
</dbReference>
<keyword evidence="1" id="KW-0732">Signal</keyword>
<dbReference type="RefSeq" id="WP_175186913.1">
    <property type="nucleotide sequence ID" value="NZ_JABVZQ010000002.1"/>
</dbReference>
<sequence length="696" mass="76026">MKISLLKVVAGCAVVLLPFLLVACAESGSVDDGSGEIYDRVSALAQQQEDEAALELIERTVLFDSLESPRAGTASLLELKSRLEERSGRYCRALETHALLDSCCSDQLPGPVRAGHARSYARLLADFGRHRQAADVLLGLGTLSHADQLYLARWYERSGLVAEAAEVYRRLLQARHPAAKLDAASGLLHLSCAYGGDTFSRPAVYAVRTIERARKLLDSPGVASPSAVMALRRAARSLLEAGEYSADASYLLFKALSHARRSGMEAAVALLDGESNAVLKGDPEVYDRTMSWFQGHGMTLPWAMMTVRQSEEPGLERTERLELLRKGVRALSDELPAGAAGPTADAFGTAVGRLGALLAESGMYSELFRLDEEMRCREIVDLVHRKEAFSLSGQDIALQKRIAGISRDISALQRRAVRYYETGDGIERLDELGELVSRKRGELNAALTGLGSRYAFEAEKLQPVPVTAATIQRVLRPGQAVLKIVPAGPWLTVYYITHDTVRVTKSGMTAEDFLALARLVTGHLQTGGELGIQTLARHRARLELSEAVAGPFRAELGDLETLTVLSSVPLPVQLLGENRYLARDLAVTYLASARELLWDARHGREQAEERRISFVGADSLALARTLKISWPGDDIVVTWRPYEEQELDDLRVLLLMGLQNGRGLEQVVKEQAEYRRGSGGAEWMTLSVFGAPGAGR</sequence>
<dbReference type="Proteomes" id="UP000619838">
    <property type="component" value="Unassembled WGS sequence"/>
</dbReference>
<reference evidence="2 3" key="1">
    <citation type="journal article" date="2020" name="Microorganisms">
        <title>Simultaneous Genome Sequencing of Prosthecochloris ethylica and Desulfuromonas acetoxidans within a Syntrophic Mixture Reveals Unique Pili and Protein Interactions.</title>
        <authorList>
            <person name="Kyndt J.A."/>
            <person name="Van Beeumen J.J."/>
            <person name="Meyer T.E."/>
        </authorList>
    </citation>
    <scope>NUCLEOTIDE SEQUENCE [LARGE SCALE GENOMIC DNA]</scope>
    <source>
        <strain evidence="2 3">N3</strain>
    </source>
</reference>
<proteinExistence type="predicted"/>
<feature type="chain" id="PRO_5046344967" description="MalT-like TPR region domain-containing protein" evidence="1">
    <location>
        <begin position="26"/>
        <end position="696"/>
    </location>
</feature>
<comment type="caution">
    <text evidence="2">The sequence shown here is derived from an EMBL/GenBank/DDBJ whole genome shotgun (WGS) entry which is preliminary data.</text>
</comment>
<evidence type="ECO:0000313" key="3">
    <source>
        <dbReference type="Proteomes" id="UP000619838"/>
    </source>
</evidence>
<feature type="signal peptide" evidence="1">
    <location>
        <begin position="1"/>
        <end position="25"/>
    </location>
</feature>
<keyword evidence="3" id="KW-1185">Reference proteome</keyword>
<evidence type="ECO:0008006" key="4">
    <source>
        <dbReference type="Google" id="ProtNLM"/>
    </source>
</evidence>
<gene>
    <name evidence="2" type="ORF">INT08_00815</name>
</gene>
<protein>
    <recommendedName>
        <fullName evidence="4">MalT-like TPR region domain-containing protein</fullName>
    </recommendedName>
</protein>
<organism evidence="2 3">
    <name type="scientific">Prosthecochloris ethylica</name>
    <dbReference type="NCBI Taxonomy" id="2743976"/>
    <lineage>
        <taxon>Bacteria</taxon>
        <taxon>Pseudomonadati</taxon>
        <taxon>Chlorobiota</taxon>
        <taxon>Chlorobiia</taxon>
        <taxon>Chlorobiales</taxon>
        <taxon>Chlorobiaceae</taxon>
        <taxon>Prosthecochloris</taxon>
    </lineage>
</organism>
<dbReference type="EMBL" id="JADGII010000001">
    <property type="protein sequence ID" value="MBF0635723.1"/>
    <property type="molecule type" value="Genomic_DNA"/>
</dbReference>
<evidence type="ECO:0000313" key="2">
    <source>
        <dbReference type="EMBL" id="MBF0635723.1"/>
    </source>
</evidence>
<name>A0ABR9XPF6_9CHLB</name>
<accession>A0ABR9XPF6</accession>
<evidence type="ECO:0000256" key="1">
    <source>
        <dbReference type="SAM" id="SignalP"/>
    </source>
</evidence>